<dbReference type="Gene3D" id="2.60.200.20">
    <property type="match status" value="1"/>
</dbReference>
<protein>
    <recommendedName>
        <fullName evidence="1">FHA domain-containing protein</fullName>
    </recommendedName>
</protein>
<dbReference type="InterPro" id="IPR017735">
    <property type="entry name" value="T6SS_FHA"/>
</dbReference>
<organism evidence="2">
    <name type="scientific">marine sediment metagenome</name>
    <dbReference type="NCBI Taxonomy" id="412755"/>
    <lineage>
        <taxon>unclassified sequences</taxon>
        <taxon>metagenomes</taxon>
        <taxon>ecological metagenomes</taxon>
    </lineage>
</organism>
<dbReference type="InterPro" id="IPR046883">
    <property type="entry name" value="T6SS_FHA_C"/>
</dbReference>
<dbReference type="Pfam" id="PF20232">
    <property type="entry name" value="T6SS_FHA_C"/>
    <property type="match status" value="1"/>
</dbReference>
<dbReference type="SUPFAM" id="SSF49879">
    <property type="entry name" value="SMAD/FHA domain"/>
    <property type="match status" value="1"/>
</dbReference>
<dbReference type="SMART" id="SM00240">
    <property type="entry name" value="FHA"/>
    <property type="match status" value="1"/>
</dbReference>
<dbReference type="Pfam" id="PF00498">
    <property type="entry name" value="FHA"/>
    <property type="match status" value="1"/>
</dbReference>
<dbReference type="AlphaFoldDB" id="A0A0F9V0R0"/>
<dbReference type="PROSITE" id="PS50006">
    <property type="entry name" value="FHA_DOMAIN"/>
    <property type="match status" value="1"/>
</dbReference>
<name>A0A0F9V0R0_9ZZZZ</name>
<proteinExistence type="predicted"/>
<reference evidence="2" key="1">
    <citation type="journal article" date="2015" name="Nature">
        <title>Complex archaea that bridge the gap between prokaryotes and eukaryotes.</title>
        <authorList>
            <person name="Spang A."/>
            <person name="Saw J.H."/>
            <person name="Jorgensen S.L."/>
            <person name="Zaremba-Niedzwiedzka K."/>
            <person name="Martijn J."/>
            <person name="Lind A.E."/>
            <person name="van Eijk R."/>
            <person name="Schleper C."/>
            <person name="Guy L."/>
            <person name="Ettema T.J."/>
        </authorList>
    </citation>
    <scope>NUCLEOTIDE SEQUENCE</scope>
</reference>
<dbReference type="NCBIfam" id="TIGR03354">
    <property type="entry name" value="VI_FHA"/>
    <property type="match status" value="1"/>
</dbReference>
<accession>A0A0F9V0R0</accession>
<sequence>MELVFDVVGTQQFASGLPTTKTFKQAGGIIGRAEDCDWVIPDRKRVVSGRHAQVSYRDGSFFLTDTSSNGIQLKDNDAKLPKGQAHRIEHGSVFCLGEFEIRARLIQDPAIYASDLGRPESSGSVIPDDAFLELDPISALDQQELASAEGDDLGLLGSYPKESASPQQDYARLDMESLLVPELVAAPVAAPAPPPPAEPQRMTAHFWERFSEALGVELNDLDEGQRETLALNAAKLLRQSIGGLQQSLRTRSDLKSEMRLALTTVQGTDNNPLKHTSGSSEALTGMLRDAQPGQLPASQAISRAFRDLQAHQVALIAASRAAVKGMLDQLSPDQLTLRFESENKTLLRTSGTHWRAYTRLHQSMLHDDEWSKRLFARDFAMAYETQVRLIATLNSDIQG</sequence>
<evidence type="ECO:0000259" key="1">
    <source>
        <dbReference type="PROSITE" id="PS50006"/>
    </source>
</evidence>
<dbReference type="EMBL" id="LAZR01000050">
    <property type="protein sequence ID" value="KKN98800.1"/>
    <property type="molecule type" value="Genomic_DNA"/>
</dbReference>
<dbReference type="InterPro" id="IPR000253">
    <property type="entry name" value="FHA_dom"/>
</dbReference>
<dbReference type="InterPro" id="IPR008984">
    <property type="entry name" value="SMAD_FHA_dom_sf"/>
</dbReference>
<gene>
    <name evidence="2" type="ORF">LCGC14_0144800</name>
</gene>
<feature type="domain" description="FHA" evidence="1">
    <location>
        <begin position="28"/>
        <end position="78"/>
    </location>
</feature>
<evidence type="ECO:0000313" key="2">
    <source>
        <dbReference type="EMBL" id="KKN98800.1"/>
    </source>
</evidence>
<dbReference type="CDD" id="cd00060">
    <property type="entry name" value="FHA"/>
    <property type="match status" value="1"/>
</dbReference>
<comment type="caution">
    <text evidence="2">The sequence shown here is derived from an EMBL/GenBank/DDBJ whole genome shotgun (WGS) entry which is preliminary data.</text>
</comment>